<dbReference type="HAMAP" id="MF_02002">
    <property type="entry name" value="Ile_tRNA_synth_type1"/>
    <property type="match status" value="1"/>
</dbReference>
<dbReference type="GO" id="GO:0004822">
    <property type="term" value="F:isoleucine-tRNA ligase activity"/>
    <property type="evidence" value="ECO:0007669"/>
    <property type="project" value="UniProtKB-UniRule"/>
</dbReference>
<keyword evidence="6 12" id="KW-0862">Zinc</keyword>
<dbReference type="Gene3D" id="1.10.10.830">
    <property type="entry name" value="Ile-tRNA synthetase CP2 domain-like"/>
    <property type="match status" value="1"/>
</dbReference>
<dbReference type="GO" id="GO:0000049">
    <property type="term" value="F:tRNA binding"/>
    <property type="evidence" value="ECO:0007669"/>
    <property type="project" value="InterPro"/>
</dbReference>
<feature type="binding site" evidence="12">
    <location>
        <position position="948"/>
    </location>
    <ligand>
        <name>Zn(2+)</name>
        <dbReference type="ChEBI" id="CHEBI:29105"/>
    </ligand>
</feature>
<evidence type="ECO:0000256" key="5">
    <source>
        <dbReference type="ARBA" id="ARBA00022741"/>
    </source>
</evidence>
<keyword evidence="17" id="KW-1185">Reference proteome</keyword>
<gene>
    <name evidence="12" type="primary">ileS</name>
    <name evidence="16" type="ORF">BWR60_11835</name>
</gene>
<organism evidence="16 17">
    <name type="scientific">Inquilinus limosus</name>
    <dbReference type="NCBI Taxonomy" id="171674"/>
    <lineage>
        <taxon>Bacteria</taxon>
        <taxon>Pseudomonadati</taxon>
        <taxon>Pseudomonadota</taxon>
        <taxon>Alphaproteobacteria</taxon>
        <taxon>Rhodospirillales</taxon>
        <taxon>Rhodospirillaceae</taxon>
        <taxon>Inquilinus</taxon>
    </lineage>
</organism>
<protein>
    <recommendedName>
        <fullName evidence="12">Isoleucine--tRNA ligase</fullName>
        <ecNumber evidence="12">6.1.1.5</ecNumber>
    </recommendedName>
    <alternativeName>
        <fullName evidence="12">Isoleucyl-tRNA synthetase</fullName>
        <shortName evidence="12">IleRS</shortName>
    </alternativeName>
</protein>
<dbReference type="RefSeq" id="WP_088151229.1">
    <property type="nucleotide sequence ID" value="NZ_NHON01000017.1"/>
</dbReference>
<dbReference type="InterPro" id="IPR050081">
    <property type="entry name" value="Ile-tRNA_ligase"/>
</dbReference>
<feature type="short sequence motif" description="'KMSKS' region" evidence="12">
    <location>
        <begin position="631"/>
        <end position="635"/>
    </location>
</feature>
<dbReference type="SUPFAM" id="SSF50677">
    <property type="entry name" value="ValRS/IleRS/LeuRS editing domain"/>
    <property type="match status" value="1"/>
</dbReference>
<dbReference type="InterPro" id="IPR033708">
    <property type="entry name" value="Anticodon_Ile_BEm"/>
</dbReference>
<comment type="domain">
    <text evidence="12">IleRS has two distinct active sites: one for aminoacylation and one for editing. The misactivated valine is translocated from the active site to the editing site, which sterically excludes the correctly activated isoleucine. The single editing site contains two valyl binding pockets, one specific for each substrate (Val-AMP or Val-tRNA(Ile)).</text>
</comment>
<evidence type="ECO:0000256" key="6">
    <source>
        <dbReference type="ARBA" id="ARBA00022833"/>
    </source>
</evidence>
<feature type="domain" description="Methionyl/Valyl/Leucyl/Isoleucyl-tRNA synthetase anticodon-binding" evidence="15">
    <location>
        <begin position="713"/>
        <end position="866"/>
    </location>
</feature>
<dbReference type="PANTHER" id="PTHR42765">
    <property type="entry name" value="SOLEUCYL-TRNA SYNTHETASE"/>
    <property type="match status" value="1"/>
</dbReference>
<evidence type="ECO:0000256" key="7">
    <source>
        <dbReference type="ARBA" id="ARBA00022840"/>
    </source>
</evidence>
<evidence type="ECO:0000256" key="11">
    <source>
        <dbReference type="ARBA" id="ARBA00048359"/>
    </source>
</evidence>
<evidence type="ECO:0000256" key="10">
    <source>
        <dbReference type="ARBA" id="ARBA00025217"/>
    </source>
</evidence>
<accession>A0A211ZNU1</accession>
<dbReference type="PROSITE" id="PS00178">
    <property type="entry name" value="AA_TRNA_LIGASE_I"/>
    <property type="match status" value="1"/>
</dbReference>
<dbReference type="GO" id="GO:0005524">
    <property type="term" value="F:ATP binding"/>
    <property type="evidence" value="ECO:0007669"/>
    <property type="project" value="UniProtKB-UniRule"/>
</dbReference>
<dbReference type="GO" id="GO:0008270">
    <property type="term" value="F:zinc ion binding"/>
    <property type="evidence" value="ECO:0007669"/>
    <property type="project" value="UniProtKB-UniRule"/>
</dbReference>
<dbReference type="InterPro" id="IPR002300">
    <property type="entry name" value="aa-tRNA-synth_Ia"/>
</dbReference>
<dbReference type="InterPro" id="IPR010663">
    <property type="entry name" value="Znf_FPG/IleRS"/>
</dbReference>
<feature type="binding site" evidence="12">
    <location>
        <position position="925"/>
    </location>
    <ligand>
        <name>Zn(2+)</name>
        <dbReference type="ChEBI" id="CHEBI:29105"/>
    </ligand>
</feature>
<evidence type="ECO:0000256" key="1">
    <source>
        <dbReference type="ARBA" id="ARBA00006887"/>
    </source>
</evidence>
<dbReference type="SUPFAM" id="SSF52374">
    <property type="entry name" value="Nucleotidylyl transferase"/>
    <property type="match status" value="1"/>
</dbReference>
<feature type="short sequence motif" description="'HIGH' region" evidence="12">
    <location>
        <begin position="72"/>
        <end position="82"/>
    </location>
</feature>
<dbReference type="InterPro" id="IPR023585">
    <property type="entry name" value="Ile-tRNA-ligase_type1"/>
</dbReference>
<feature type="binding site" evidence="12">
    <location>
        <position position="634"/>
    </location>
    <ligand>
        <name>ATP</name>
        <dbReference type="ChEBI" id="CHEBI:30616"/>
    </ligand>
</feature>
<evidence type="ECO:0000259" key="14">
    <source>
        <dbReference type="Pfam" id="PF06827"/>
    </source>
</evidence>
<name>A0A211ZNU1_9PROT</name>
<evidence type="ECO:0000256" key="3">
    <source>
        <dbReference type="ARBA" id="ARBA00022598"/>
    </source>
</evidence>
<keyword evidence="8 12" id="KW-0648">Protein biosynthesis</keyword>
<comment type="catalytic activity">
    <reaction evidence="11 12">
        <text>tRNA(Ile) + L-isoleucine + ATP = L-isoleucyl-tRNA(Ile) + AMP + diphosphate</text>
        <dbReference type="Rhea" id="RHEA:11060"/>
        <dbReference type="Rhea" id="RHEA-COMP:9666"/>
        <dbReference type="Rhea" id="RHEA-COMP:9695"/>
        <dbReference type="ChEBI" id="CHEBI:30616"/>
        <dbReference type="ChEBI" id="CHEBI:33019"/>
        <dbReference type="ChEBI" id="CHEBI:58045"/>
        <dbReference type="ChEBI" id="CHEBI:78442"/>
        <dbReference type="ChEBI" id="CHEBI:78528"/>
        <dbReference type="ChEBI" id="CHEBI:456215"/>
        <dbReference type="EC" id="6.1.1.5"/>
    </reaction>
</comment>
<dbReference type="GO" id="GO:0005829">
    <property type="term" value="C:cytosol"/>
    <property type="evidence" value="ECO:0007669"/>
    <property type="project" value="TreeGrafter"/>
</dbReference>
<dbReference type="Proteomes" id="UP000196655">
    <property type="component" value="Unassembled WGS sequence"/>
</dbReference>
<comment type="cofactor">
    <cofactor evidence="12">
        <name>Zn(2+)</name>
        <dbReference type="ChEBI" id="CHEBI:29105"/>
    </cofactor>
    <text evidence="12">Binds 1 zinc ion per subunit.</text>
</comment>
<dbReference type="InterPro" id="IPR009080">
    <property type="entry name" value="tRNAsynth_Ia_anticodon-bd"/>
</dbReference>
<dbReference type="InterPro" id="IPR009008">
    <property type="entry name" value="Val/Leu/Ile-tRNA-synth_edit"/>
</dbReference>
<dbReference type="Pfam" id="PF08264">
    <property type="entry name" value="Anticodon_1"/>
    <property type="match status" value="1"/>
</dbReference>
<feature type="domain" description="Aminoacyl-tRNA synthetase class Ia" evidence="13">
    <location>
        <begin position="42"/>
        <end position="669"/>
    </location>
</feature>
<keyword evidence="3 12" id="KW-0436">Ligase</keyword>
<dbReference type="OrthoDB" id="9810365at2"/>
<dbReference type="Gene3D" id="3.40.50.620">
    <property type="entry name" value="HUPs"/>
    <property type="match status" value="2"/>
</dbReference>
<keyword evidence="9 12" id="KW-0030">Aminoacyl-tRNA synthetase</keyword>
<keyword evidence="7 12" id="KW-0067">ATP-binding</keyword>
<evidence type="ECO:0000256" key="9">
    <source>
        <dbReference type="ARBA" id="ARBA00023146"/>
    </source>
</evidence>
<dbReference type="NCBIfam" id="TIGR00392">
    <property type="entry name" value="ileS"/>
    <property type="match status" value="1"/>
</dbReference>
<dbReference type="AlphaFoldDB" id="A0A211ZNU1"/>
<feature type="binding site" evidence="12">
    <location>
        <position position="945"/>
    </location>
    <ligand>
        <name>Zn(2+)</name>
        <dbReference type="ChEBI" id="CHEBI:29105"/>
    </ligand>
</feature>
<evidence type="ECO:0000313" key="16">
    <source>
        <dbReference type="EMBL" id="OWJ66962.1"/>
    </source>
</evidence>
<dbReference type="InterPro" id="IPR002301">
    <property type="entry name" value="Ile-tRNA-ligase"/>
</dbReference>
<dbReference type="CDD" id="cd00818">
    <property type="entry name" value="IleRS_core"/>
    <property type="match status" value="1"/>
</dbReference>
<dbReference type="InterPro" id="IPR013155">
    <property type="entry name" value="M/V/L/I-tRNA-synth_anticd-bd"/>
</dbReference>
<comment type="subcellular location">
    <subcellularLocation>
        <location evidence="12">Cytoplasm</location>
    </subcellularLocation>
</comment>
<dbReference type="SUPFAM" id="SSF47323">
    <property type="entry name" value="Anticodon-binding domain of a subclass of class I aminoacyl-tRNA synthetases"/>
    <property type="match status" value="1"/>
</dbReference>
<comment type="function">
    <text evidence="10 12">Catalyzes the attachment of isoleucine to tRNA(Ile). As IleRS can inadvertently accommodate and process structurally similar amino acids such as valine, to avoid such errors it has two additional distinct tRNA(Ile)-dependent editing activities. One activity is designated as 'pretransfer' editing and involves the hydrolysis of activated Val-AMP. The other activity is designated 'posttransfer' editing and involves deacylation of mischarged Val-tRNA(Ile).</text>
</comment>
<evidence type="ECO:0000256" key="12">
    <source>
        <dbReference type="HAMAP-Rule" id="MF_02002"/>
    </source>
</evidence>
<dbReference type="GO" id="GO:0002161">
    <property type="term" value="F:aminoacyl-tRNA deacylase activity"/>
    <property type="evidence" value="ECO:0007669"/>
    <property type="project" value="InterPro"/>
</dbReference>
<dbReference type="EC" id="6.1.1.5" evidence="12"/>
<dbReference type="CDD" id="cd07960">
    <property type="entry name" value="Anticodon_Ia_Ile_BEm"/>
    <property type="match status" value="1"/>
</dbReference>
<dbReference type="Pfam" id="PF06827">
    <property type="entry name" value="zf-FPG_IleRS"/>
    <property type="match status" value="1"/>
</dbReference>
<evidence type="ECO:0000256" key="4">
    <source>
        <dbReference type="ARBA" id="ARBA00022723"/>
    </source>
</evidence>
<evidence type="ECO:0000259" key="13">
    <source>
        <dbReference type="Pfam" id="PF00133"/>
    </source>
</evidence>
<dbReference type="GO" id="GO:0006428">
    <property type="term" value="P:isoleucyl-tRNA aminoacylation"/>
    <property type="evidence" value="ECO:0007669"/>
    <property type="project" value="UniProtKB-UniRule"/>
</dbReference>
<dbReference type="PANTHER" id="PTHR42765:SF1">
    <property type="entry name" value="ISOLEUCINE--TRNA LIGASE, MITOCHONDRIAL"/>
    <property type="match status" value="1"/>
</dbReference>
<evidence type="ECO:0000256" key="2">
    <source>
        <dbReference type="ARBA" id="ARBA00022490"/>
    </source>
</evidence>
<dbReference type="PRINTS" id="PR00984">
    <property type="entry name" value="TRNASYNTHILE"/>
</dbReference>
<evidence type="ECO:0000259" key="15">
    <source>
        <dbReference type="Pfam" id="PF08264"/>
    </source>
</evidence>
<reference evidence="17" key="1">
    <citation type="submission" date="2017-05" db="EMBL/GenBank/DDBJ databases">
        <authorList>
            <person name="Macchi M."/>
            <person name="Festa S."/>
            <person name="Coppotelli B.M."/>
            <person name="Morelli I.S."/>
        </authorList>
    </citation>
    <scope>NUCLEOTIDE SEQUENCE [LARGE SCALE GENOMIC DNA]</scope>
    <source>
        <strain evidence="17">I</strain>
    </source>
</reference>
<dbReference type="STRING" id="1122125.GCA_000423185_00069"/>
<dbReference type="InterPro" id="IPR014729">
    <property type="entry name" value="Rossmann-like_a/b/a_fold"/>
</dbReference>
<feature type="binding site" evidence="12">
    <location>
        <position position="928"/>
    </location>
    <ligand>
        <name>Zn(2+)</name>
        <dbReference type="ChEBI" id="CHEBI:29105"/>
    </ligand>
</feature>
<feature type="binding site" evidence="12">
    <location>
        <position position="590"/>
    </location>
    <ligand>
        <name>L-isoleucyl-5'-AMP</name>
        <dbReference type="ChEBI" id="CHEBI:178002"/>
    </ligand>
</feature>
<keyword evidence="2 12" id="KW-0963">Cytoplasm</keyword>
<dbReference type="EMBL" id="NHON01000017">
    <property type="protein sequence ID" value="OWJ66962.1"/>
    <property type="molecule type" value="Genomic_DNA"/>
</dbReference>
<comment type="caution">
    <text evidence="16">The sequence shown here is derived from an EMBL/GenBank/DDBJ whole genome shotgun (WGS) entry which is preliminary data.</text>
</comment>
<keyword evidence="5 12" id="KW-0547">Nucleotide-binding</keyword>
<comment type="subunit">
    <text evidence="12">Monomer.</text>
</comment>
<proteinExistence type="inferred from homology"/>
<sequence>MTAQPAETPGAAPAASDYRSTVFLPKTDFPMRGGLPQKEPELLARWAETDLLGRIRAASKGREKFVLHDGPPYANGDIHIGHAVNKILKDIVVRTRQMLGRDSVYVPGWDCHGLPIEWKIEEKYRKAGQDKDAVPVLQFREECRAFARHWVGVQSEQFQRLGVMGDWADPYLTMTDAAEAQIVREIHKFLLNGGLYRGLKPVLWSVVEKTALAEAEVEYQDLTSDMVWVRFPVTKASRPSLDGAAAVAWTTTPWTLPANRAIAYGPDFEYGVYRVDAVAEGSLAKVGETLLLATALADAVAKDLAVTGWTAIDKFAGAELAGTVARHPLAGQGYDFEVPFLPGGHVTVDAGTGLVHTAPSHGADDFDLGRAHGIPASETVTEDGRYHVSVPLFAGHVIYRPDGKKGDANKVVTAAVEAAGGLLAKGQIRHSYPHSWRSKAPLIFRATPQWFISMETNGLRETALEALRHTRFVPEQGYNRLFSMIESRPDWVISRQRAWGVPIAIFVDKVTGEPLRDPAVCQRVAAAFELEGSDAWYKHDAQFFLGETFKAEDYEQIFDIVDVWFESGSTHAFVLEQRPDLKWPADLYLEGSDQHRGWFHSSLLESCGTRGRAPYDAVLTHGFTLDEQGRKMSKSLGNVVAPQTVVDQSGADILRLWVVSTDYSEDMRVGKEILKYQADAYRRLRNTLRYLLGALDGFQKAERLPAAELPELERWVLHRLQELDGTVRRAIEAYDFHALSTALHNFCAVDLSAFYFDIRKDSLYCDRPDDPRRRAVRTVLDILFDHLTVWLAPILCFTAEEAWLARHGDGADSSVHLQIFPEVPEAWRDDALAARWARLRDLRRVVTGALELERAAKRIGSSLQAHPVLHAGAEEAELLRSLDFAEVCITSGLTVETGAAPDGAFTLPDVPGVGVVVASAEGHRCERCWKVLPEVGTVAAHPDLCVRCADAVDAIGIGAPA</sequence>
<comment type="similarity">
    <text evidence="1 12">Belongs to the class-I aminoacyl-tRNA synthetase family. IleS type 1 subfamily.</text>
</comment>
<dbReference type="Pfam" id="PF00133">
    <property type="entry name" value="tRNA-synt_1"/>
    <property type="match status" value="1"/>
</dbReference>
<dbReference type="Gene3D" id="1.10.730.20">
    <property type="match status" value="1"/>
</dbReference>
<dbReference type="InterPro" id="IPR001412">
    <property type="entry name" value="aa-tRNA-synth_I_CS"/>
</dbReference>
<evidence type="ECO:0000313" key="17">
    <source>
        <dbReference type="Proteomes" id="UP000196655"/>
    </source>
</evidence>
<evidence type="ECO:0000256" key="8">
    <source>
        <dbReference type="ARBA" id="ARBA00022917"/>
    </source>
</evidence>
<keyword evidence="4 12" id="KW-0479">Metal-binding</keyword>
<dbReference type="Gene3D" id="3.90.740.10">
    <property type="entry name" value="Valyl/Leucyl/Isoleucyl-tRNA synthetase, editing domain"/>
    <property type="match status" value="1"/>
</dbReference>
<feature type="domain" description="Zinc finger FPG/IleRS-type" evidence="14">
    <location>
        <begin position="922"/>
        <end position="950"/>
    </location>
</feature>